<organism evidence="2 3">
    <name type="scientific">Marinobacter nauticus (strain ATCC 700491 / DSM 11845 / VT8)</name>
    <name type="common">Marinobacter aquaeolei</name>
    <dbReference type="NCBI Taxonomy" id="351348"/>
    <lineage>
        <taxon>Bacteria</taxon>
        <taxon>Pseudomonadati</taxon>
        <taxon>Pseudomonadota</taxon>
        <taxon>Gammaproteobacteria</taxon>
        <taxon>Pseudomonadales</taxon>
        <taxon>Marinobacteraceae</taxon>
        <taxon>Marinobacter</taxon>
    </lineage>
</organism>
<dbReference type="HOGENOM" id="CLU_1473530_0_0_6"/>
<evidence type="ECO:0000313" key="3">
    <source>
        <dbReference type="Proteomes" id="UP000000998"/>
    </source>
</evidence>
<keyword evidence="2" id="KW-0614">Plasmid</keyword>
<dbReference type="KEGG" id="maq:Maqu_4292"/>
<evidence type="ECO:0000256" key="1">
    <source>
        <dbReference type="SAM" id="MobiDB-lite"/>
    </source>
</evidence>
<dbReference type="AlphaFoldDB" id="A1U824"/>
<geneLocation type="plasmid" evidence="2 3">
    <name>pMAQU01</name>
</geneLocation>
<dbReference type="Proteomes" id="UP000000998">
    <property type="component" value="Plasmid pMAQU01"/>
</dbReference>
<sequence length="183" mass="20091">MTATPSTEETLEAMKAYFADYGFTNFCYTTPNKDCVYSDLNGAYVHLYPSESKVELTTIDGIIKSTTDQLSFPNRNIPTFLRHLNRHRPADEASQHLRESKPLENGDLRQTQARLNSLVSTIVKSAADAGLIEQGKTSVTGAELSTIISTLSERAKPTPAAQTDEPLQLVNGDDNDDQPTPTL</sequence>
<dbReference type="RefSeq" id="WP_011783210.1">
    <property type="nucleotide sequence ID" value="NC_008738.1"/>
</dbReference>
<protein>
    <submittedName>
        <fullName evidence="2">Uncharacterized protein</fullName>
    </submittedName>
</protein>
<evidence type="ECO:0000313" key="2">
    <source>
        <dbReference type="EMBL" id="ABM21143.1"/>
    </source>
</evidence>
<proteinExistence type="predicted"/>
<accession>A1U824</accession>
<name>A1U824_MARN8</name>
<feature type="region of interest" description="Disordered" evidence="1">
    <location>
        <begin position="152"/>
        <end position="183"/>
    </location>
</feature>
<dbReference type="EMBL" id="CP000515">
    <property type="protein sequence ID" value="ABM21143.1"/>
    <property type="molecule type" value="Genomic_DNA"/>
</dbReference>
<reference evidence="3" key="1">
    <citation type="journal article" date="2011" name="Appl. Environ. Microbiol.">
        <title>Genomic potential of Marinobacter aquaeolei, a biogeochemical 'opportunitroph'.</title>
        <authorList>
            <person name="Singer E."/>
            <person name="Webb E.A."/>
            <person name="Nelson W.C."/>
            <person name="Heidelberg J.F."/>
            <person name="Ivanova N."/>
            <person name="Pati A."/>
            <person name="Edwards K.J."/>
        </authorList>
    </citation>
    <scope>NUCLEOTIDE SEQUENCE [LARGE SCALE GENOMIC DNA]</scope>
    <source>
        <strain evidence="3">ATCC 700491 / DSM 11845 / VT8</strain>
    </source>
</reference>
<gene>
    <name evidence="2" type="ordered locus">Maqu_4292</name>
</gene>